<dbReference type="HAMAP" id="MF_01845">
    <property type="entry name" value="UPF0597"/>
    <property type="match status" value="1"/>
</dbReference>
<dbReference type="AlphaFoldDB" id="A0A9D1J4H5"/>
<dbReference type="GO" id="GO:0080146">
    <property type="term" value="F:L-cysteine desulfhydrase activity"/>
    <property type="evidence" value="ECO:0007669"/>
    <property type="project" value="TreeGrafter"/>
</dbReference>
<feature type="domain" description="Serine dehydratase-like alpha subunit" evidence="2">
    <location>
        <begin position="186"/>
        <end position="421"/>
    </location>
</feature>
<evidence type="ECO:0000313" key="4">
    <source>
        <dbReference type="Proteomes" id="UP000824241"/>
    </source>
</evidence>
<name>A0A9D1J4H5_9FIRM</name>
<dbReference type="PIRSF" id="PIRSF006054">
    <property type="entry name" value="UCP006054"/>
    <property type="match status" value="1"/>
</dbReference>
<comment type="similarity">
    <text evidence="1">Belongs to the UPF0597 family.</text>
</comment>
<dbReference type="PANTHER" id="PTHR30501:SF2">
    <property type="entry name" value="UPF0597 PROTEIN YHAM"/>
    <property type="match status" value="1"/>
</dbReference>
<reference evidence="3" key="2">
    <citation type="journal article" date="2021" name="PeerJ">
        <title>Extensive microbial diversity within the chicken gut microbiome revealed by metagenomics and culture.</title>
        <authorList>
            <person name="Gilroy R."/>
            <person name="Ravi A."/>
            <person name="Getino M."/>
            <person name="Pursley I."/>
            <person name="Horton D.L."/>
            <person name="Alikhan N.F."/>
            <person name="Baker D."/>
            <person name="Gharbi K."/>
            <person name="Hall N."/>
            <person name="Watson M."/>
            <person name="Adriaenssens E.M."/>
            <person name="Foster-Nyarko E."/>
            <person name="Jarju S."/>
            <person name="Secka A."/>
            <person name="Antonio M."/>
            <person name="Oren A."/>
            <person name="Chaudhuri R.R."/>
            <person name="La Ragione R."/>
            <person name="Hildebrand F."/>
            <person name="Pallen M.J."/>
        </authorList>
    </citation>
    <scope>NUCLEOTIDE SEQUENCE</scope>
    <source>
        <strain evidence="3">CHK189-12415</strain>
    </source>
</reference>
<protein>
    <recommendedName>
        <fullName evidence="1">UPF0597 protein IAB37_02260</fullName>
    </recommendedName>
</protein>
<reference evidence="3" key="1">
    <citation type="submission" date="2020-10" db="EMBL/GenBank/DDBJ databases">
        <authorList>
            <person name="Gilroy R."/>
        </authorList>
    </citation>
    <scope>NUCLEOTIDE SEQUENCE</scope>
    <source>
        <strain evidence="3">CHK189-12415</strain>
    </source>
</reference>
<dbReference type="GO" id="GO:0019450">
    <property type="term" value="P:L-cysteine catabolic process to pyruvate"/>
    <property type="evidence" value="ECO:0007669"/>
    <property type="project" value="TreeGrafter"/>
</dbReference>
<evidence type="ECO:0000259" key="2">
    <source>
        <dbReference type="Pfam" id="PF03313"/>
    </source>
</evidence>
<dbReference type="EMBL" id="DVHA01000076">
    <property type="protein sequence ID" value="HIR60385.1"/>
    <property type="molecule type" value="Genomic_DNA"/>
</dbReference>
<dbReference type="PANTHER" id="PTHR30501">
    <property type="entry name" value="UPF0597 PROTEIN YHAM"/>
    <property type="match status" value="1"/>
</dbReference>
<dbReference type="InterPro" id="IPR021144">
    <property type="entry name" value="UPF0597"/>
</dbReference>
<sequence length="429" mass="43800">MNQQQIDRYIRLIRSETAPAMGCTEPAAGALCAAAAAAQLGCAPESLTVEVSSYIFKNAMNVGIPGTGETGLDIACAMGALCPKPELGLSVLGEFDPGLLPEARRLARNTRISVAEGVPKVYIRAVAHGGGSYGEAVIRDTHTGIVYLGRDGVPAMEKDMQSASSAPESGGEGAQLDIPGIWQFGQEVPVSALYFLRELVQVNCAMAEEGLSHPYGLQVGRQMHSGTAAGLIAEDTANFAAAYTAAAADARMSGCEQAVMSVAGSGNQGLTATLPVIAVARKSGKSEEVMLRALAISILTTIHAKEYIGRLSVLCGCGVASSIGVTAGVVYMLGGSLEQAEMGIRTMTADISGIVCDGAKPGCALKIATSVGAAMRAASFALSGIGASAHDGIVAGDVEETLRNLGELGADGMAAANQVILDMLLHKQG</sequence>
<organism evidence="3 4">
    <name type="scientific">Candidatus Faecivivens stercoravium</name>
    <dbReference type="NCBI Taxonomy" id="2840803"/>
    <lineage>
        <taxon>Bacteria</taxon>
        <taxon>Bacillati</taxon>
        <taxon>Bacillota</taxon>
        <taxon>Clostridia</taxon>
        <taxon>Eubacteriales</taxon>
        <taxon>Oscillospiraceae</taxon>
        <taxon>Oscillospiraceae incertae sedis</taxon>
        <taxon>Candidatus Faecivivens</taxon>
    </lineage>
</organism>
<dbReference type="Proteomes" id="UP000824241">
    <property type="component" value="Unassembled WGS sequence"/>
</dbReference>
<comment type="caution">
    <text evidence="3">The sequence shown here is derived from an EMBL/GenBank/DDBJ whole genome shotgun (WGS) entry which is preliminary data.</text>
</comment>
<evidence type="ECO:0000313" key="3">
    <source>
        <dbReference type="EMBL" id="HIR60385.1"/>
    </source>
</evidence>
<gene>
    <name evidence="3" type="ORF">IAB37_02260</name>
</gene>
<dbReference type="Pfam" id="PF03313">
    <property type="entry name" value="SDH_alpha"/>
    <property type="match status" value="1"/>
</dbReference>
<dbReference type="InterPro" id="IPR005130">
    <property type="entry name" value="Ser_deHydtase-like_asu"/>
</dbReference>
<evidence type="ECO:0000256" key="1">
    <source>
        <dbReference type="HAMAP-Rule" id="MF_01845"/>
    </source>
</evidence>
<proteinExistence type="inferred from homology"/>
<accession>A0A9D1J4H5</accession>